<dbReference type="EMBL" id="KV878899">
    <property type="protein sequence ID" value="OJJ83522.1"/>
    <property type="molecule type" value="Genomic_DNA"/>
</dbReference>
<dbReference type="GeneID" id="34465357"/>
<evidence type="ECO:0000313" key="1">
    <source>
        <dbReference type="EMBL" id="OJJ83522.1"/>
    </source>
</evidence>
<proteinExistence type="predicted"/>
<dbReference type="VEuPathDB" id="FungiDB:ASPGLDRAFT_67146"/>
<dbReference type="AlphaFoldDB" id="A0A1L9VI19"/>
<dbReference type="STRING" id="1160497.A0A1L9VI19"/>
<sequence>MTRRDPFAVLPGPVLGMILVGLEDLASLHRLCSQSPTIFSLLHEHGTATRIIEAIMSISVPQQTQVLIRKFAFLRWNIRSMSVCDILAAAATIRYLAHAGMHEMINRCMSLELLRMQNPRRYIRNPHRTPSLWTSEYFPVPKPPREQCQQIDVGPPSTIEEQRAIRALWQLFLIWELHSAVSEPNSRWDWAPNEFHQLQDLHFDEIWKHSLPNKTREQIKTMADCSCLFPALSSPMEKYRAARSLARSEQWRCQYDFPHPAIPDLDNDMEFDIGAPGYRFVLGDLSGWYTSPARYVEFRVYRRFGFAIWDYKRMEGLGLLYQESDGPRMPQSPRGEPDLYVRWESILSEDDLEEIERKRKHFWPGREKVKMELPW</sequence>
<dbReference type="Proteomes" id="UP000184300">
    <property type="component" value="Unassembled WGS sequence"/>
</dbReference>
<name>A0A1L9VI19_ASPGL</name>
<gene>
    <name evidence="1" type="ORF">ASPGLDRAFT_67146</name>
</gene>
<accession>A0A1L9VI19</accession>
<keyword evidence="2" id="KW-1185">Reference proteome</keyword>
<dbReference type="RefSeq" id="XP_022400220.1">
    <property type="nucleotide sequence ID" value="XM_022549097.1"/>
</dbReference>
<dbReference type="OrthoDB" id="4358152at2759"/>
<evidence type="ECO:0000313" key="2">
    <source>
        <dbReference type="Proteomes" id="UP000184300"/>
    </source>
</evidence>
<organism evidence="1 2">
    <name type="scientific">Aspergillus glaucus CBS 516.65</name>
    <dbReference type="NCBI Taxonomy" id="1160497"/>
    <lineage>
        <taxon>Eukaryota</taxon>
        <taxon>Fungi</taxon>
        <taxon>Dikarya</taxon>
        <taxon>Ascomycota</taxon>
        <taxon>Pezizomycotina</taxon>
        <taxon>Eurotiomycetes</taxon>
        <taxon>Eurotiomycetidae</taxon>
        <taxon>Eurotiales</taxon>
        <taxon>Aspergillaceae</taxon>
        <taxon>Aspergillus</taxon>
        <taxon>Aspergillus subgen. Aspergillus</taxon>
    </lineage>
</organism>
<reference evidence="2" key="1">
    <citation type="journal article" date="2017" name="Genome Biol.">
        <title>Comparative genomics reveals high biological diversity and specific adaptations in the industrially and medically important fungal genus Aspergillus.</title>
        <authorList>
            <person name="de Vries R.P."/>
            <person name="Riley R."/>
            <person name="Wiebenga A."/>
            <person name="Aguilar-Osorio G."/>
            <person name="Amillis S."/>
            <person name="Uchima C.A."/>
            <person name="Anderluh G."/>
            <person name="Asadollahi M."/>
            <person name="Askin M."/>
            <person name="Barry K."/>
            <person name="Battaglia E."/>
            <person name="Bayram O."/>
            <person name="Benocci T."/>
            <person name="Braus-Stromeyer S.A."/>
            <person name="Caldana C."/>
            <person name="Canovas D."/>
            <person name="Cerqueira G.C."/>
            <person name="Chen F."/>
            <person name="Chen W."/>
            <person name="Choi C."/>
            <person name="Clum A."/>
            <person name="Dos Santos R.A."/>
            <person name="Damasio A.R."/>
            <person name="Diallinas G."/>
            <person name="Emri T."/>
            <person name="Fekete E."/>
            <person name="Flipphi M."/>
            <person name="Freyberg S."/>
            <person name="Gallo A."/>
            <person name="Gournas C."/>
            <person name="Habgood R."/>
            <person name="Hainaut M."/>
            <person name="Harispe M.L."/>
            <person name="Henrissat B."/>
            <person name="Hilden K.S."/>
            <person name="Hope R."/>
            <person name="Hossain A."/>
            <person name="Karabika E."/>
            <person name="Karaffa L."/>
            <person name="Karanyi Z."/>
            <person name="Krasevec N."/>
            <person name="Kuo A."/>
            <person name="Kusch H."/>
            <person name="LaButti K."/>
            <person name="Lagendijk E.L."/>
            <person name="Lapidus A."/>
            <person name="Levasseur A."/>
            <person name="Lindquist E."/>
            <person name="Lipzen A."/>
            <person name="Logrieco A.F."/>
            <person name="MacCabe A."/>
            <person name="Maekelae M.R."/>
            <person name="Malavazi I."/>
            <person name="Melin P."/>
            <person name="Meyer V."/>
            <person name="Mielnichuk N."/>
            <person name="Miskei M."/>
            <person name="Molnar A.P."/>
            <person name="Mule G."/>
            <person name="Ngan C.Y."/>
            <person name="Orejas M."/>
            <person name="Orosz E."/>
            <person name="Ouedraogo J.P."/>
            <person name="Overkamp K.M."/>
            <person name="Park H.-S."/>
            <person name="Perrone G."/>
            <person name="Piumi F."/>
            <person name="Punt P.J."/>
            <person name="Ram A.F."/>
            <person name="Ramon A."/>
            <person name="Rauscher S."/>
            <person name="Record E."/>
            <person name="Riano-Pachon D.M."/>
            <person name="Robert V."/>
            <person name="Roehrig J."/>
            <person name="Ruller R."/>
            <person name="Salamov A."/>
            <person name="Salih N.S."/>
            <person name="Samson R.A."/>
            <person name="Sandor E."/>
            <person name="Sanguinetti M."/>
            <person name="Schuetze T."/>
            <person name="Sepcic K."/>
            <person name="Shelest E."/>
            <person name="Sherlock G."/>
            <person name="Sophianopoulou V."/>
            <person name="Squina F.M."/>
            <person name="Sun H."/>
            <person name="Susca A."/>
            <person name="Todd R.B."/>
            <person name="Tsang A."/>
            <person name="Unkles S.E."/>
            <person name="van de Wiele N."/>
            <person name="van Rossen-Uffink D."/>
            <person name="Oliveira J.V."/>
            <person name="Vesth T.C."/>
            <person name="Visser J."/>
            <person name="Yu J.-H."/>
            <person name="Zhou M."/>
            <person name="Andersen M.R."/>
            <person name="Archer D.B."/>
            <person name="Baker S.E."/>
            <person name="Benoit I."/>
            <person name="Brakhage A.A."/>
            <person name="Braus G.H."/>
            <person name="Fischer R."/>
            <person name="Frisvad J.C."/>
            <person name="Goldman G.H."/>
            <person name="Houbraken J."/>
            <person name="Oakley B."/>
            <person name="Pocsi I."/>
            <person name="Scazzocchio C."/>
            <person name="Seiboth B."/>
            <person name="vanKuyk P.A."/>
            <person name="Wortman J."/>
            <person name="Dyer P.S."/>
            <person name="Grigoriev I.V."/>
        </authorList>
    </citation>
    <scope>NUCLEOTIDE SEQUENCE [LARGE SCALE GENOMIC DNA]</scope>
    <source>
        <strain evidence="2">CBS 516.65</strain>
    </source>
</reference>
<evidence type="ECO:0008006" key="3">
    <source>
        <dbReference type="Google" id="ProtNLM"/>
    </source>
</evidence>
<protein>
    <recommendedName>
        <fullName evidence="3">F-box domain-containing protein</fullName>
    </recommendedName>
</protein>